<sequence length="173" mass="19302">MIWRGRSTYRPRPRRSVPPPELIGPMLEPSDAEPQQAEPLTESQDSTPGQEREEDQGAAEIQVPDLEVDLQKLSQSKTGDECGDGSDVQGKILPKSEQFKMPEGGVLPIKIQNYVLSVFHIIILLIIKGENLTAPLKIEFKCRLSLEGNSDPRSLTAKLKHYQIQTQIGSKPY</sequence>
<dbReference type="InterPro" id="IPR031320">
    <property type="entry name" value="GAGE"/>
</dbReference>
<evidence type="ECO:0000256" key="2">
    <source>
        <dbReference type="SAM" id="MobiDB-lite"/>
    </source>
</evidence>
<feature type="region of interest" description="Disordered" evidence="2">
    <location>
        <begin position="72"/>
        <end position="91"/>
    </location>
</feature>
<protein>
    <submittedName>
        <fullName evidence="4">X antigen family member 3</fullName>
    </submittedName>
</protein>
<dbReference type="Ensembl" id="ENSMFAT00000086973.1">
    <property type="protein sequence ID" value="ENSMFAP00000047248.1"/>
    <property type="gene ID" value="ENSMFAG00000047961.1"/>
</dbReference>
<feature type="region of interest" description="Disordered" evidence="2">
    <location>
        <begin position="1"/>
        <end position="66"/>
    </location>
</feature>
<evidence type="ECO:0000313" key="5">
    <source>
        <dbReference type="Proteomes" id="UP000233100"/>
    </source>
</evidence>
<proteinExistence type="inferred from homology"/>
<dbReference type="Pfam" id="PF05831">
    <property type="entry name" value="GAGE"/>
    <property type="match status" value="1"/>
</dbReference>
<dbReference type="PANTHER" id="PTHR14047">
    <property type="entry name" value="P ANTIGEN FAMILY MEMBER 5-RELATED"/>
    <property type="match status" value="1"/>
</dbReference>
<dbReference type="PANTHER" id="PTHR14047:SF4">
    <property type="entry name" value="X ANTIGEN FAMILY MEMBER 3"/>
    <property type="match status" value="1"/>
</dbReference>
<dbReference type="Proteomes" id="UP000233100">
    <property type="component" value="Chromosome X"/>
</dbReference>
<evidence type="ECO:0000313" key="4">
    <source>
        <dbReference type="Ensembl" id="ENSMFAP00000047248.1"/>
    </source>
</evidence>
<dbReference type="SMART" id="SM01379">
    <property type="entry name" value="GAGE"/>
    <property type="match status" value="1"/>
</dbReference>
<feature type="domain" description="GAGE" evidence="3">
    <location>
        <begin position="1"/>
        <end position="106"/>
    </location>
</feature>
<organism evidence="4 5">
    <name type="scientific">Macaca fascicularis</name>
    <name type="common">Crab-eating macaque</name>
    <name type="synonym">Cynomolgus monkey</name>
    <dbReference type="NCBI Taxonomy" id="9541"/>
    <lineage>
        <taxon>Eukaryota</taxon>
        <taxon>Metazoa</taxon>
        <taxon>Chordata</taxon>
        <taxon>Craniata</taxon>
        <taxon>Vertebrata</taxon>
        <taxon>Euteleostomi</taxon>
        <taxon>Mammalia</taxon>
        <taxon>Eutheria</taxon>
        <taxon>Euarchontoglires</taxon>
        <taxon>Primates</taxon>
        <taxon>Haplorrhini</taxon>
        <taxon>Catarrhini</taxon>
        <taxon>Cercopithecidae</taxon>
        <taxon>Cercopithecinae</taxon>
        <taxon>Macaca</taxon>
    </lineage>
</organism>
<evidence type="ECO:0000259" key="3">
    <source>
        <dbReference type="SMART" id="SM01379"/>
    </source>
</evidence>
<name>A0A7N9CFP8_MACFA</name>
<dbReference type="GeneTree" id="ENSGT00940000153097"/>
<evidence type="ECO:0000256" key="1">
    <source>
        <dbReference type="ARBA" id="ARBA00007043"/>
    </source>
</evidence>
<dbReference type="AlphaFoldDB" id="A0A7N9CFP8"/>
<gene>
    <name evidence="4" type="primary">XAGE3</name>
</gene>
<reference evidence="4" key="3">
    <citation type="submission" date="2025-09" db="UniProtKB">
        <authorList>
            <consortium name="Ensembl"/>
        </authorList>
    </citation>
    <scope>IDENTIFICATION</scope>
</reference>
<reference evidence="4" key="2">
    <citation type="submission" date="2025-08" db="UniProtKB">
        <authorList>
            <consortium name="Ensembl"/>
        </authorList>
    </citation>
    <scope>IDENTIFICATION</scope>
</reference>
<dbReference type="InterPro" id="IPR008625">
    <property type="entry name" value="GAGE_fam"/>
</dbReference>
<comment type="similarity">
    <text evidence="1">Belongs to the GAGE family.</text>
</comment>
<accession>A0A7N9CFP8</accession>
<keyword evidence="5" id="KW-1185">Reference proteome</keyword>
<reference evidence="4 5" key="1">
    <citation type="submission" date="2013-03" db="EMBL/GenBank/DDBJ databases">
        <authorList>
            <person name="Warren W."/>
            <person name="Wilson R.K."/>
        </authorList>
    </citation>
    <scope>NUCLEOTIDE SEQUENCE</scope>
</reference>